<evidence type="ECO:0000259" key="1">
    <source>
        <dbReference type="Pfam" id="PF07143"/>
    </source>
</evidence>
<gene>
    <name evidence="2" type="ORF">APT59_08755</name>
</gene>
<dbReference type="PANTHER" id="PTHR38591:SF1">
    <property type="entry name" value="BLL1000 PROTEIN"/>
    <property type="match status" value="1"/>
</dbReference>
<reference evidence="2 3" key="1">
    <citation type="submission" date="2016-01" db="EMBL/GenBank/DDBJ databases">
        <title>Annotation of Pseudomonas oryzihabitans USDA-ARS-USMARC-56511.</title>
        <authorList>
            <person name="Harhay G.P."/>
            <person name="Harhay D.M."/>
            <person name="Smith T.P.L."/>
            <person name="Bono J.L."/>
            <person name="Heaton M.P."/>
            <person name="Clawson M.L."/>
            <person name="Chitko-Mckown C.G."/>
            <person name="Capik S.F."/>
            <person name="DeDonder K.D."/>
            <person name="Apley M.D."/>
            <person name="Lubbers B.V."/>
            <person name="White B.J."/>
            <person name="Larson R.L."/>
        </authorList>
    </citation>
    <scope>NUCLEOTIDE SEQUENCE [LARGE SCALE GENOMIC DNA]</scope>
    <source>
        <strain evidence="2 3">USDA-ARS-USMARC-56511</strain>
    </source>
</reference>
<protein>
    <submittedName>
        <fullName evidence="2">Iron ABC transporter permease</fullName>
    </submittedName>
</protein>
<dbReference type="EMBL" id="CP013987">
    <property type="protein sequence ID" value="ALZ84291.1"/>
    <property type="molecule type" value="Genomic_DNA"/>
</dbReference>
<feature type="domain" description="AttH" evidence="1">
    <location>
        <begin position="58"/>
        <end position="225"/>
    </location>
</feature>
<dbReference type="Pfam" id="PF17186">
    <property type="entry name" value="Lipocalin_9"/>
    <property type="match status" value="1"/>
</dbReference>
<dbReference type="InterPro" id="IPR023374">
    <property type="entry name" value="AttH-like_dom_sf"/>
</dbReference>
<dbReference type="InterPro" id="IPR010791">
    <property type="entry name" value="AttH_dom"/>
</dbReference>
<proteinExistence type="predicted"/>
<dbReference type="PANTHER" id="PTHR38591">
    <property type="entry name" value="HYDROLASE"/>
    <property type="match status" value="1"/>
</dbReference>
<dbReference type="PROSITE" id="PS51257">
    <property type="entry name" value="PROKAR_LIPOPROTEIN"/>
    <property type="match status" value="1"/>
</dbReference>
<dbReference type="SUPFAM" id="SSF159245">
    <property type="entry name" value="AttH-like"/>
    <property type="match status" value="1"/>
</dbReference>
<evidence type="ECO:0000313" key="3">
    <source>
        <dbReference type="Proteomes" id="UP000064137"/>
    </source>
</evidence>
<accession>A0A0U4WNN5</accession>
<name>A0A0U4WNN5_9PSED</name>
<sequence length="350" mass="38072">MNTRVLLVALLLLTGCDEKQAGNGFAGLGQGSENFAAVVPGKVFSFPADHGAHPDFRIEWWYVTANLSDAEGRHYGAQWTLFRSALRPGANQPGWRNGNLWLGHAGLTTETRQFSVQTQGRGGIGQAGVTAAPFSAWIDNWSLTGDLAGQAQVQAQGPGFAYRLDLAATGPLVLQGEGGVSRKSASGQASYYYSQPFFQAQGELEIEGRRIPVKGQAWLDREWSSQHLAADQLGWDWFSLHLDDGRQLMLYRLRQADGQHYLFGNLIAANGHNQPLQPGDIRLTPQATHSVAGREVPVRWSIVLPAQNIDLRIAAVNPDAWMALGTPYWEGPVGVEGSAKGMGYLEMTGY</sequence>
<dbReference type="AlphaFoldDB" id="A0A0U4WNN5"/>
<dbReference type="RefSeq" id="WP_059314490.1">
    <property type="nucleotide sequence ID" value="NZ_CP013987.1"/>
</dbReference>
<dbReference type="OrthoDB" id="9770826at2"/>
<organism evidence="2 3">
    <name type="scientific">Pseudomonas oryzihabitans</name>
    <dbReference type="NCBI Taxonomy" id="47885"/>
    <lineage>
        <taxon>Bacteria</taxon>
        <taxon>Pseudomonadati</taxon>
        <taxon>Pseudomonadota</taxon>
        <taxon>Gammaproteobacteria</taxon>
        <taxon>Pseudomonadales</taxon>
        <taxon>Pseudomonadaceae</taxon>
        <taxon>Pseudomonas</taxon>
    </lineage>
</organism>
<dbReference type="Gene3D" id="2.40.370.10">
    <property type="entry name" value="AttH-like domain"/>
    <property type="match status" value="2"/>
</dbReference>
<dbReference type="Pfam" id="PF07143">
    <property type="entry name" value="CrtC"/>
    <property type="match status" value="1"/>
</dbReference>
<evidence type="ECO:0000313" key="2">
    <source>
        <dbReference type="EMBL" id="ALZ84291.1"/>
    </source>
</evidence>
<dbReference type="Proteomes" id="UP000064137">
    <property type="component" value="Chromosome"/>
</dbReference>
<dbReference type="KEGG" id="por:APT59_08755"/>